<keyword evidence="3" id="KW-1185">Reference proteome</keyword>
<feature type="region of interest" description="Disordered" evidence="1">
    <location>
        <begin position="15"/>
        <end position="41"/>
    </location>
</feature>
<dbReference type="RefSeq" id="WP_045022165.1">
    <property type="nucleotide sequence ID" value="NZ_CP166106.1"/>
</dbReference>
<organism evidence="2 3">
    <name type="scientific">Agrobacterium arsenijevicii</name>
    <dbReference type="NCBI Taxonomy" id="1585697"/>
    <lineage>
        <taxon>Bacteria</taxon>
        <taxon>Pseudomonadati</taxon>
        <taxon>Pseudomonadota</taxon>
        <taxon>Alphaproteobacteria</taxon>
        <taxon>Hyphomicrobiales</taxon>
        <taxon>Rhizobiaceae</taxon>
        <taxon>Rhizobium/Agrobacterium group</taxon>
        <taxon>Agrobacterium</taxon>
    </lineage>
</organism>
<comment type="caution">
    <text evidence="2">The sequence shown here is derived from an EMBL/GenBank/DDBJ whole genome shotgun (WGS) entry which is preliminary data.</text>
</comment>
<dbReference type="Proteomes" id="UP000032564">
    <property type="component" value="Unassembled WGS sequence"/>
</dbReference>
<evidence type="ECO:0000313" key="2">
    <source>
        <dbReference type="EMBL" id="KJF71399.1"/>
    </source>
</evidence>
<reference evidence="2 3" key="1">
    <citation type="submission" date="2014-12" db="EMBL/GenBank/DDBJ databases">
        <authorList>
            <person name="Kuzmanovic N."/>
            <person name="Pulawska J."/>
            <person name="Obradovic A."/>
        </authorList>
    </citation>
    <scope>NUCLEOTIDE SEQUENCE [LARGE SCALE GENOMIC DNA]</scope>
    <source>
        <strain evidence="2 3">KFB 330</strain>
    </source>
</reference>
<gene>
    <name evidence="2" type="ORF">RP75_20905</name>
</gene>
<evidence type="ECO:0000313" key="3">
    <source>
        <dbReference type="Proteomes" id="UP000032564"/>
    </source>
</evidence>
<dbReference type="EMBL" id="JWIT01000017">
    <property type="protein sequence ID" value="KJF71399.1"/>
    <property type="molecule type" value="Genomic_DNA"/>
</dbReference>
<accession>A0ABR5D2V2</accession>
<protein>
    <submittedName>
        <fullName evidence="2">Uncharacterized protein</fullName>
    </submittedName>
</protein>
<sequence>MSQVQISEQELERIFESAKGKGREGEGGLTPHTHSPSGACTAVTYGNPDQCRHLTKGECDFVDRELEARNAGFAKWRPGNCNI</sequence>
<feature type="compositionally biased region" description="Basic and acidic residues" evidence="1">
    <location>
        <begin position="15"/>
        <end position="26"/>
    </location>
</feature>
<name>A0ABR5D2V2_9HYPH</name>
<evidence type="ECO:0000256" key="1">
    <source>
        <dbReference type="SAM" id="MobiDB-lite"/>
    </source>
</evidence>
<proteinExistence type="predicted"/>